<dbReference type="AlphaFoldDB" id="A0A844B3G9"/>
<dbReference type="Pfam" id="PF02609">
    <property type="entry name" value="Exonuc_VII_S"/>
    <property type="match status" value="1"/>
</dbReference>
<name>A0A844B3G9_9BURK</name>
<dbReference type="RefSeq" id="WP_153586642.1">
    <property type="nucleotide sequence ID" value="NZ_WJBU01000022.1"/>
</dbReference>
<dbReference type="Proteomes" id="UP000487350">
    <property type="component" value="Unassembled WGS sequence"/>
</dbReference>
<proteinExistence type="inferred from homology"/>
<dbReference type="GO" id="GO:0006308">
    <property type="term" value="P:DNA catabolic process"/>
    <property type="evidence" value="ECO:0007669"/>
    <property type="project" value="UniProtKB-UniRule"/>
</dbReference>
<evidence type="ECO:0000313" key="7">
    <source>
        <dbReference type="EMBL" id="MRD49318.1"/>
    </source>
</evidence>
<keyword evidence="4 6" id="KW-0378">Hydrolase</keyword>
<comment type="subunit">
    <text evidence="6">Heterooligomer composed of large and small subunits.</text>
</comment>
<comment type="subcellular location">
    <subcellularLocation>
        <location evidence="6">Cytoplasm</location>
    </subcellularLocation>
</comment>
<dbReference type="NCBIfam" id="NF002141">
    <property type="entry name" value="PRK00977.1-5"/>
    <property type="match status" value="1"/>
</dbReference>
<dbReference type="EC" id="3.1.11.6" evidence="6"/>
<evidence type="ECO:0000256" key="4">
    <source>
        <dbReference type="ARBA" id="ARBA00022801"/>
    </source>
</evidence>
<reference evidence="7 8" key="1">
    <citation type="submission" date="2019-11" db="EMBL/GenBank/DDBJ databases">
        <title>Caenimonas koreensis gen. nov., sp. nov., isolated from activated sludge.</title>
        <authorList>
            <person name="Seung H.R."/>
        </authorList>
    </citation>
    <scope>NUCLEOTIDE SEQUENCE [LARGE SCALE GENOMIC DNA]</scope>
    <source>
        <strain evidence="7 8">EMB320</strain>
    </source>
</reference>
<dbReference type="InterPro" id="IPR037004">
    <property type="entry name" value="Exonuc_VII_ssu_sf"/>
</dbReference>
<keyword evidence="5 6" id="KW-0269">Exonuclease</keyword>
<comment type="catalytic activity">
    <reaction evidence="6">
        <text>Exonucleolytic cleavage in either 5'- to 3'- or 3'- to 5'-direction to yield nucleoside 5'-phosphates.</text>
        <dbReference type="EC" id="3.1.11.6"/>
    </reaction>
</comment>
<comment type="similarity">
    <text evidence="1 6">Belongs to the XseB family.</text>
</comment>
<dbReference type="GO" id="GO:0008855">
    <property type="term" value="F:exodeoxyribonuclease VII activity"/>
    <property type="evidence" value="ECO:0007669"/>
    <property type="project" value="UniProtKB-UniRule"/>
</dbReference>
<evidence type="ECO:0000256" key="3">
    <source>
        <dbReference type="ARBA" id="ARBA00022722"/>
    </source>
</evidence>
<dbReference type="NCBIfam" id="TIGR01280">
    <property type="entry name" value="xseB"/>
    <property type="match status" value="1"/>
</dbReference>
<dbReference type="PANTHER" id="PTHR34137:SF1">
    <property type="entry name" value="EXODEOXYRIBONUCLEASE 7 SMALL SUBUNIT"/>
    <property type="match status" value="1"/>
</dbReference>
<dbReference type="Gene3D" id="1.10.287.1040">
    <property type="entry name" value="Exonuclease VII, small subunit"/>
    <property type="match status" value="1"/>
</dbReference>
<dbReference type="EMBL" id="WJBU01000022">
    <property type="protein sequence ID" value="MRD49318.1"/>
    <property type="molecule type" value="Genomic_DNA"/>
</dbReference>
<dbReference type="PANTHER" id="PTHR34137">
    <property type="entry name" value="EXODEOXYRIBONUCLEASE 7 SMALL SUBUNIT"/>
    <property type="match status" value="1"/>
</dbReference>
<protein>
    <recommendedName>
        <fullName evidence="6">Exodeoxyribonuclease 7 small subunit</fullName>
        <ecNumber evidence="6">3.1.11.6</ecNumber>
    </recommendedName>
    <alternativeName>
        <fullName evidence="6">Exodeoxyribonuclease VII small subunit</fullName>
        <shortName evidence="6">Exonuclease VII small subunit</shortName>
    </alternativeName>
</protein>
<sequence>MPKAPLTTPASYEAALEELEQLVGLIESGQLPLEQLLTGYRRGAELLQFCRDKLQAVEQQVKVLDEGALKPWTPE</sequence>
<dbReference type="PIRSF" id="PIRSF006488">
    <property type="entry name" value="Exonuc_VII_S"/>
    <property type="match status" value="1"/>
</dbReference>
<dbReference type="GO" id="GO:0005829">
    <property type="term" value="C:cytosol"/>
    <property type="evidence" value="ECO:0007669"/>
    <property type="project" value="TreeGrafter"/>
</dbReference>
<comment type="caution">
    <text evidence="7">The sequence shown here is derived from an EMBL/GenBank/DDBJ whole genome shotgun (WGS) entry which is preliminary data.</text>
</comment>
<evidence type="ECO:0000256" key="5">
    <source>
        <dbReference type="ARBA" id="ARBA00022839"/>
    </source>
</evidence>
<dbReference type="OrthoDB" id="287668at2"/>
<comment type="function">
    <text evidence="6">Bidirectionally degrades single-stranded DNA into large acid-insoluble oligonucleotides, which are then degraded further into small acid-soluble oligonucleotides.</text>
</comment>
<accession>A0A844B3G9</accession>
<keyword evidence="8" id="KW-1185">Reference proteome</keyword>
<evidence type="ECO:0000256" key="2">
    <source>
        <dbReference type="ARBA" id="ARBA00022490"/>
    </source>
</evidence>
<dbReference type="GO" id="GO:0009318">
    <property type="term" value="C:exodeoxyribonuclease VII complex"/>
    <property type="evidence" value="ECO:0007669"/>
    <property type="project" value="UniProtKB-UniRule"/>
</dbReference>
<dbReference type="SUPFAM" id="SSF116842">
    <property type="entry name" value="XseB-like"/>
    <property type="match status" value="1"/>
</dbReference>
<evidence type="ECO:0000256" key="6">
    <source>
        <dbReference type="HAMAP-Rule" id="MF_00337"/>
    </source>
</evidence>
<dbReference type="HAMAP" id="MF_00337">
    <property type="entry name" value="Exonuc_7_S"/>
    <property type="match status" value="1"/>
</dbReference>
<gene>
    <name evidence="6" type="primary">xseB</name>
    <name evidence="7" type="ORF">GHT07_18745</name>
</gene>
<keyword evidence="2 6" id="KW-0963">Cytoplasm</keyword>
<keyword evidence="3 6" id="KW-0540">Nuclease</keyword>
<dbReference type="InterPro" id="IPR003761">
    <property type="entry name" value="Exonuc_VII_S"/>
</dbReference>
<evidence type="ECO:0000256" key="1">
    <source>
        <dbReference type="ARBA" id="ARBA00009998"/>
    </source>
</evidence>
<organism evidence="7 8">
    <name type="scientific">Caenimonas koreensis DSM 17982</name>
    <dbReference type="NCBI Taxonomy" id="1121255"/>
    <lineage>
        <taxon>Bacteria</taxon>
        <taxon>Pseudomonadati</taxon>
        <taxon>Pseudomonadota</taxon>
        <taxon>Betaproteobacteria</taxon>
        <taxon>Burkholderiales</taxon>
        <taxon>Comamonadaceae</taxon>
        <taxon>Caenimonas</taxon>
    </lineage>
</organism>
<evidence type="ECO:0000313" key="8">
    <source>
        <dbReference type="Proteomes" id="UP000487350"/>
    </source>
</evidence>